<feature type="transmembrane region" description="Helical" evidence="2">
    <location>
        <begin position="54"/>
        <end position="73"/>
    </location>
</feature>
<feature type="compositionally biased region" description="Acidic residues" evidence="1">
    <location>
        <begin position="398"/>
        <end position="410"/>
    </location>
</feature>
<feature type="compositionally biased region" description="Basic and acidic residues" evidence="1">
    <location>
        <begin position="383"/>
        <end position="397"/>
    </location>
</feature>
<feature type="region of interest" description="Disordered" evidence="1">
    <location>
        <begin position="336"/>
        <end position="439"/>
    </location>
</feature>
<keyword evidence="2" id="KW-0472">Membrane</keyword>
<evidence type="ECO:0000313" key="3">
    <source>
        <dbReference type="EMBL" id="ROT64107.1"/>
    </source>
</evidence>
<keyword evidence="4" id="KW-1185">Reference proteome</keyword>
<name>A0A3R7P8V8_PENVA</name>
<dbReference type="AlphaFoldDB" id="A0A3R7P8V8"/>
<reference evidence="3 4" key="2">
    <citation type="submission" date="2019-01" db="EMBL/GenBank/DDBJ databases">
        <title>The decoding of complex shrimp genome reveals the adaptation for benthos swimmer, frequently molting mechanism and breeding impact on genome.</title>
        <authorList>
            <person name="Sun Y."/>
            <person name="Gao Y."/>
            <person name="Yu Y."/>
        </authorList>
    </citation>
    <scope>NUCLEOTIDE SEQUENCE [LARGE SCALE GENOMIC DNA]</scope>
    <source>
        <tissue evidence="3">Muscle</tissue>
    </source>
</reference>
<gene>
    <name evidence="3" type="ORF">C7M84_017962</name>
</gene>
<evidence type="ECO:0000256" key="1">
    <source>
        <dbReference type="SAM" id="MobiDB-lite"/>
    </source>
</evidence>
<evidence type="ECO:0000313" key="4">
    <source>
        <dbReference type="Proteomes" id="UP000283509"/>
    </source>
</evidence>
<sequence>MSAVQAIYRAAAAVAGERGQLGHRSAEDAPRQLEQVVNVVSSFLPDVPLDAPTVMSLIIIFAFILQFYWTSYLSTSPVVCHRRPAVTARTQTVTPAPAPEWRYMMRDFDLPKWVLMQKVDVKHSGVQYRKARSAPLERPWAQPRLGRSRVESRSRVTDGEYWPRKQEWLEEQRWGRGPPLAADEHRGGAADGYGGGPGRFARARTRTCRRTTPLLTAADTAPYPANTAPYPADTVPPWAPSGNEPVGHPSGEESGGRPQMPIDYDVDASLPKPLDLSSHRLVHYPVEESDMKVEGAAADLLHAAERWGNRLKNWHVLGKEGAEMRGLLRQTGPLLPAAARPQPRCCDDEPTTIARSSPPTTTIVTTTRPTTTTATGTTKVKKVPKDRGPGRLYQPEEVKEEQEKPEEDVDAKDQLQRRHDQHRVDQDDDTQQQDTRVTESGSLMKKSWNIYFFMSVMAVLVFLMDASYRILRVVSFGASRAFHDPHYDLLATLSAAIRRWDDQPHDVY</sequence>
<keyword evidence="2" id="KW-0812">Transmembrane</keyword>
<dbReference type="Proteomes" id="UP000283509">
    <property type="component" value="Unassembled WGS sequence"/>
</dbReference>
<protein>
    <submittedName>
        <fullName evidence="3">Uncharacterized protein</fullName>
    </submittedName>
</protein>
<feature type="transmembrane region" description="Helical" evidence="2">
    <location>
        <begin position="450"/>
        <end position="471"/>
    </location>
</feature>
<comment type="caution">
    <text evidence="3">The sequence shown here is derived from an EMBL/GenBank/DDBJ whole genome shotgun (WGS) entry which is preliminary data.</text>
</comment>
<evidence type="ECO:0000256" key="2">
    <source>
        <dbReference type="SAM" id="Phobius"/>
    </source>
</evidence>
<feature type="region of interest" description="Disordered" evidence="1">
    <location>
        <begin position="179"/>
        <end position="207"/>
    </location>
</feature>
<feature type="region of interest" description="Disordered" evidence="1">
    <location>
        <begin position="219"/>
        <end position="262"/>
    </location>
</feature>
<feature type="compositionally biased region" description="Basic and acidic residues" evidence="1">
    <location>
        <begin position="411"/>
        <end position="425"/>
    </location>
</feature>
<keyword evidence="2" id="KW-1133">Transmembrane helix</keyword>
<organism evidence="3 4">
    <name type="scientific">Penaeus vannamei</name>
    <name type="common">Whiteleg shrimp</name>
    <name type="synonym">Litopenaeus vannamei</name>
    <dbReference type="NCBI Taxonomy" id="6689"/>
    <lineage>
        <taxon>Eukaryota</taxon>
        <taxon>Metazoa</taxon>
        <taxon>Ecdysozoa</taxon>
        <taxon>Arthropoda</taxon>
        <taxon>Crustacea</taxon>
        <taxon>Multicrustacea</taxon>
        <taxon>Malacostraca</taxon>
        <taxon>Eumalacostraca</taxon>
        <taxon>Eucarida</taxon>
        <taxon>Decapoda</taxon>
        <taxon>Dendrobranchiata</taxon>
        <taxon>Penaeoidea</taxon>
        <taxon>Penaeidae</taxon>
        <taxon>Penaeus</taxon>
    </lineage>
</organism>
<dbReference type="EMBL" id="QCYY01003325">
    <property type="protein sequence ID" value="ROT64107.1"/>
    <property type="molecule type" value="Genomic_DNA"/>
</dbReference>
<proteinExistence type="predicted"/>
<feature type="compositionally biased region" description="Low complexity" evidence="1">
    <location>
        <begin position="358"/>
        <end position="378"/>
    </location>
</feature>
<reference evidence="3 4" key="1">
    <citation type="submission" date="2018-04" db="EMBL/GenBank/DDBJ databases">
        <authorList>
            <person name="Zhang X."/>
            <person name="Yuan J."/>
            <person name="Li F."/>
            <person name="Xiang J."/>
        </authorList>
    </citation>
    <scope>NUCLEOTIDE SEQUENCE [LARGE SCALE GENOMIC DNA]</scope>
    <source>
        <tissue evidence="3">Muscle</tissue>
    </source>
</reference>
<accession>A0A3R7P8V8</accession>
<feature type="compositionally biased region" description="Gly residues" evidence="1">
    <location>
        <begin position="189"/>
        <end position="198"/>
    </location>
</feature>
<feature type="compositionally biased region" description="Low complexity" evidence="1">
    <location>
        <begin position="219"/>
        <end position="233"/>
    </location>
</feature>